<evidence type="ECO:0000313" key="7">
    <source>
        <dbReference type="EMBL" id="PGG97895.1"/>
    </source>
</evidence>
<evidence type="ECO:0000256" key="4">
    <source>
        <dbReference type="ARBA" id="ARBA00022989"/>
    </source>
</evidence>
<evidence type="ECO:0000256" key="2">
    <source>
        <dbReference type="ARBA" id="ARBA00006824"/>
    </source>
</evidence>
<feature type="region of interest" description="Disordered" evidence="6">
    <location>
        <begin position="147"/>
        <end position="167"/>
    </location>
</feature>
<keyword evidence="4" id="KW-1133">Transmembrane helix</keyword>
<dbReference type="PANTHER" id="PTHR11266:SF113">
    <property type="entry name" value="MEMBRANE PROTEIN, MPV17_PMP22 FAMILY, PUTATIVE (AFU_ORTHOLOGUE AFUA_1G13840)-RELATED"/>
    <property type="match status" value="1"/>
</dbReference>
<reference evidence="7 8" key="1">
    <citation type="submission" date="2017-10" db="EMBL/GenBank/DDBJ databases">
        <title>Comparative genomics in systemic dimorphic fungi from Ajellomycetaceae.</title>
        <authorList>
            <person name="Munoz J.F."/>
            <person name="Mcewen J.G."/>
            <person name="Clay O.K."/>
            <person name="Cuomo C.A."/>
        </authorList>
    </citation>
    <scope>NUCLEOTIDE SEQUENCE [LARGE SCALE GENOMIC DNA]</scope>
    <source>
        <strain evidence="7 8">UAMH7299</strain>
    </source>
</reference>
<feature type="compositionally biased region" description="Pro residues" evidence="6">
    <location>
        <begin position="56"/>
        <end position="65"/>
    </location>
</feature>
<organism evidence="7 8">
    <name type="scientific">Polytolypa hystricis (strain UAMH7299)</name>
    <dbReference type="NCBI Taxonomy" id="1447883"/>
    <lineage>
        <taxon>Eukaryota</taxon>
        <taxon>Fungi</taxon>
        <taxon>Dikarya</taxon>
        <taxon>Ascomycota</taxon>
        <taxon>Pezizomycotina</taxon>
        <taxon>Eurotiomycetes</taxon>
        <taxon>Eurotiomycetidae</taxon>
        <taxon>Onygenales</taxon>
        <taxon>Onygenales incertae sedis</taxon>
        <taxon>Polytolypa</taxon>
    </lineage>
</organism>
<dbReference type="STRING" id="1447883.A0A2B7WMA6"/>
<keyword evidence="8" id="KW-1185">Reference proteome</keyword>
<keyword evidence="5" id="KW-0472">Membrane</keyword>
<evidence type="ECO:0000256" key="5">
    <source>
        <dbReference type="ARBA" id="ARBA00023136"/>
    </source>
</evidence>
<dbReference type="EMBL" id="PDNA01000309">
    <property type="protein sequence ID" value="PGG97895.1"/>
    <property type="molecule type" value="Genomic_DNA"/>
</dbReference>
<comment type="subcellular location">
    <subcellularLocation>
        <location evidence="1">Membrane</location>
        <topology evidence="1">Multi-pass membrane protein</topology>
    </subcellularLocation>
</comment>
<comment type="similarity">
    <text evidence="2">Belongs to the peroxisomal membrane protein PXMP2/4 family.</text>
</comment>
<evidence type="ECO:0000256" key="3">
    <source>
        <dbReference type="ARBA" id="ARBA00022692"/>
    </source>
</evidence>
<dbReference type="AlphaFoldDB" id="A0A2B7WMA6"/>
<feature type="region of interest" description="Disordered" evidence="6">
    <location>
        <begin position="1"/>
        <end position="72"/>
    </location>
</feature>
<evidence type="ECO:0000256" key="6">
    <source>
        <dbReference type="SAM" id="MobiDB-lite"/>
    </source>
</evidence>
<keyword evidence="3" id="KW-0812">Transmembrane</keyword>
<dbReference type="PANTHER" id="PTHR11266">
    <property type="entry name" value="PEROXISOMAL MEMBRANE PROTEIN 2, PXMP2 MPV17"/>
    <property type="match status" value="1"/>
</dbReference>
<dbReference type="GO" id="GO:0005739">
    <property type="term" value="C:mitochondrion"/>
    <property type="evidence" value="ECO:0007669"/>
    <property type="project" value="TreeGrafter"/>
</dbReference>
<evidence type="ECO:0000313" key="8">
    <source>
        <dbReference type="Proteomes" id="UP000224634"/>
    </source>
</evidence>
<comment type="caution">
    <text evidence="7">The sequence shown here is derived from an EMBL/GenBank/DDBJ whole genome shotgun (WGS) entry which is preliminary data.</text>
</comment>
<feature type="compositionally biased region" description="Low complexity" evidence="6">
    <location>
        <begin position="34"/>
        <end position="55"/>
    </location>
</feature>
<name>A0A2B7WMA6_POLH7</name>
<dbReference type="Pfam" id="PF04117">
    <property type="entry name" value="Mpv17_PMP22"/>
    <property type="match status" value="1"/>
</dbReference>
<dbReference type="OrthoDB" id="430207at2759"/>
<sequence length="352" mass="38333">MKFSGGTKYFLYRTSRRPTNFTHSGRRTEKTQRRQTSSSPSSQKPSSSSKPEYPAANPPPPPPPTATNYAPAPASASALASAGASIPAIPETTLRLLRRKIKSGFLGQAADFYSRAQTKRPYWTQLLSTLFIYLCGDLSAQFLVPDNNSERGKVGDGEEESEEGHVGAGYDPLRTLRHLTVGAVAAIPGYKWFMFLHNNFNFTSKYLSILTKVVVSQACFTPIFNTYFFSMQSLLAGTSLHETWERLKKALPTSLINSVKLWPAITAFLFMYVDPQFRSIVAGGVAVGWQTYLSWLNQKAAREVGAAAAATGTASPVATKAASEVMDRKDARSEGTACTATTAVTSTLLQRS</sequence>
<evidence type="ECO:0000256" key="1">
    <source>
        <dbReference type="ARBA" id="ARBA00004141"/>
    </source>
</evidence>
<protein>
    <submittedName>
        <fullName evidence="7">Uncharacterized protein</fullName>
    </submittedName>
</protein>
<proteinExistence type="inferred from homology"/>
<dbReference type="InterPro" id="IPR007248">
    <property type="entry name" value="Mpv17_PMP22"/>
</dbReference>
<gene>
    <name evidence="7" type="ORF">AJ80_09620</name>
</gene>
<dbReference type="Proteomes" id="UP000224634">
    <property type="component" value="Unassembled WGS sequence"/>
</dbReference>
<accession>A0A2B7WMA6</accession>
<dbReference type="GO" id="GO:0016020">
    <property type="term" value="C:membrane"/>
    <property type="evidence" value="ECO:0007669"/>
    <property type="project" value="UniProtKB-SubCell"/>
</dbReference>